<dbReference type="OrthoDB" id="5472144at2"/>
<organism evidence="1 2">
    <name type="scientific">Desulfofustis glycolicus DSM 9705</name>
    <dbReference type="NCBI Taxonomy" id="1121409"/>
    <lineage>
        <taxon>Bacteria</taxon>
        <taxon>Pseudomonadati</taxon>
        <taxon>Thermodesulfobacteriota</taxon>
        <taxon>Desulfobulbia</taxon>
        <taxon>Desulfobulbales</taxon>
        <taxon>Desulfocapsaceae</taxon>
        <taxon>Desulfofustis</taxon>
    </lineage>
</organism>
<dbReference type="RefSeq" id="WP_073373974.1">
    <property type="nucleotide sequence ID" value="NZ_FQXS01000004.1"/>
</dbReference>
<keyword evidence="2" id="KW-1185">Reference proteome</keyword>
<protein>
    <recommendedName>
        <fullName evidence="3">DUF4911 domain-containing protein</fullName>
    </recommendedName>
</protein>
<evidence type="ECO:0000313" key="1">
    <source>
        <dbReference type="EMBL" id="SHH59620.1"/>
    </source>
</evidence>
<evidence type="ECO:0008006" key="3">
    <source>
        <dbReference type="Google" id="ProtNLM"/>
    </source>
</evidence>
<accession>A0A1M5U9M0</accession>
<name>A0A1M5U9M0_9BACT</name>
<dbReference type="EMBL" id="FQXS01000004">
    <property type="protein sequence ID" value="SHH59620.1"/>
    <property type="molecule type" value="Genomic_DNA"/>
</dbReference>
<evidence type="ECO:0000313" key="2">
    <source>
        <dbReference type="Proteomes" id="UP000184139"/>
    </source>
</evidence>
<dbReference type="Proteomes" id="UP000184139">
    <property type="component" value="Unassembled WGS sequence"/>
</dbReference>
<dbReference type="AlphaFoldDB" id="A0A1M5U9M0"/>
<gene>
    <name evidence="1" type="ORF">SAMN02745124_01087</name>
</gene>
<sequence length="76" mass="8678">MTVFQEKRLTETFFRIEPRQFHLVKFILEGYDNLAVLSSLSSTSGLIRLRCAEESLPDLIGLLTALAPTIKRNRLV</sequence>
<dbReference type="STRING" id="1121409.SAMN02745124_01087"/>
<proteinExistence type="predicted"/>
<reference evidence="1 2" key="1">
    <citation type="submission" date="2016-11" db="EMBL/GenBank/DDBJ databases">
        <authorList>
            <person name="Jaros S."/>
            <person name="Januszkiewicz K."/>
            <person name="Wedrychowicz H."/>
        </authorList>
    </citation>
    <scope>NUCLEOTIDE SEQUENCE [LARGE SCALE GENOMIC DNA]</scope>
    <source>
        <strain evidence="1 2">DSM 9705</strain>
    </source>
</reference>
<dbReference type="InterPro" id="IPR032587">
    <property type="entry name" value="DUF4911"/>
</dbReference>
<dbReference type="Pfam" id="PF16256">
    <property type="entry name" value="DUF4911"/>
    <property type="match status" value="1"/>
</dbReference>